<comment type="caution">
    <text evidence="3">The sequence shown here is derived from an EMBL/GenBank/DDBJ whole genome shotgun (WGS) entry which is preliminary data.</text>
</comment>
<accession>A0AAU9IFH9</accession>
<proteinExistence type="predicted"/>
<feature type="compositionally biased region" description="Basic and acidic residues" evidence="2">
    <location>
        <begin position="424"/>
        <end position="438"/>
    </location>
</feature>
<keyword evidence="4" id="KW-1185">Reference proteome</keyword>
<name>A0AAU9IFH9_9CILI</name>
<protein>
    <submittedName>
        <fullName evidence="3">Uncharacterized protein</fullName>
    </submittedName>
</protein>
<dbReference type="AlphaFoldDB" id="A0AAU9IFH9"/>
<gene>
    <name evidence="3" type="ORF">BSTOLATCC_MIC5466</name>
</gene>
<evidence type="ECO:0000313" key="4">
    <source>
        <dbReference type="Proteomes" id="UP001162131"/>
    </source>
</evidence>
<dbReference type="Proteomes" id="UP001162131">
    <property type="component" value="Unassembled WGS sequence"/>
</dbReference>
<reference evidence="3" key="1">
    <citation type="submission" date="2021-09" db="EMBL/GenBank/DDBJ databases">
        <authorList>
            <consortium name="AG Swart"/>
            <person name="Singh M."/>
            <person name="Singh A."/>
            <person name="Seah K."/>
            <person name="Emmerich C."/>
        </authorList>
    </citation>
    <scope>NUCLEOTIDE SEQUENCE</scope>
    <source>
        <strain evidence="3">ATCC30299</strain>
    </source>
</reference>
<evidence type="ECO:0000256" key="2">
    <source>
        <dbReference type="SAM" id="MobiDB-lite"/>
    </source>
</evidence>
<evidence type="ECO:0000313" key="3">
    <source>
        <dbReference type="EMBL" id="CAG9312222.1"/>
    </source>
</evidence>
<evidence type="ECO:0000256" key="1">
    <source>
        <dbReference type="SAM" id="Coils"/>
    </source>
</evidence>
<feature type="region of interest" description="Disordered" evidence="2">
    <location>
        <begin position="421"/>
        <end position="456"/>
    </location>
</feature>
<sequence>MEAKDFYFPAIHLAANPNNLTSGFETNQRASNLSEIKQDLTRVKTNRKKLNGSQSVERMDFLKKKPIFDELKQALLKNRESRISLKNNDESRDEEYMKKSNERAKNDIMINIEALHKETGKEITLKMVNAVLKSVEILLRNEVKYQNEAKIIMDFLNRAIFIEKEDINTYILDHLHDKNIYLISNSDKVIPYFYLYQTLADGFSKLKIKYEKSKEISSNKGGKLMKEIEDKEALINQLNKTIFDLTKAKEDSEKETANLLIEFKKIEEELNFYVKKSTDMEITVQKVRRTNSNEKEIIKDLEWQVKRTELDYDYFYTEYQKLEKEHKELKAKYENVMASYTNLVVKLKQAYDGSEELEKRISELTAENSELYFRSNNVEDLTPRPDLSKIISFLHIKRIPTRTSLKVNAIVAKLCKSKTKNERKKTIQETKSKSEEKVLGNQVQFTTPPPNSSALI</sequence>
<dbReference type="EMBL" id="CAJZBQ010000005">
    <property type="protein sequence ID" value="CAG9312222.1"/>
    <property type="molecule type" value="Genomic_DNA"/>
</dbReference>
<feature type="coiled-coil region" evidence="1">
    <location>
        <begin position="312"/>
        <end position="374"/>
    </location>
</feature>
<feature type="coiled-coil region" evidence="1">
    <location>
        <begin position="228"/>
        <end position="269"/>
    </location>
</feature>
<keyword evidence="1" id="KW-0175">Coiled coil</keyword>
<organism evidence="3 4">
    <name type="scientific">Blepharisma stoltei</name>
    <dbReference type="NCBI Taxonomy" id="1481888"/>
    <lineage>
        <taxon>Eukaryota</taxon>
        <taxon>Sar</taxon>
        <taxon>Alveolata</taxon>
        <taxon>Ciliophora</taxon>
        <taxon>Postciliodesmatophora</taxon>
        <taxon>Heterotrichea</taxon>
        <taxon>Heterotrichida</taxon>
        <taxon>Blepharismidae</taxon>
        <taxon>Blepharisma</taxon>
    </lineage>
</organism>
<feature type="compositionally biased region" description="Pro residues" evidence="2">
    <location>
        <begin position="447"/>
        <end position="456"/>
    </location>
</feature>